<protein>
    <submittedName>
        <fullName evidence="2">Uncharacterized conserved protein YbgA, DUF1722 family</fullName>
    </submittedName>
</protein>
<gene>
    <name evidence="2" type="ORF">SAMN05660330_03834</name>
</gene>
<dbReference type="PANTHER" id="PTHR30087:SF0">
    <property type="entry name" value="INNER MEMBRANE PROTEIN"/>
    <property type="match status" value="1"/>
</dbReference>
<evidence type="ECO:0000259" key="1">
    <source>
        <dbReference type="Pfam" id="PF08349"/>
    </source>
</evidence>
<dbReference type="STRING" id="91360.SAMN05660330_03834"/>
<reference evidence="2 3" key="1">
    <citation type="submission" date="2016-10" db="EMBL/GenBank/DDBJ databases">
        <authorList>
            <person name="de Groot N.N."/>
        </authorList>
    </citation>
    <scope>NUCLEOTIDE SEQUENCE [LARGE SCALE GENOMIC DNA]</scope>
    <source>
        <strain evidence="2 3">DSM 12130</strain>
    </source>
</reference>
<dbReference type="AlphaFoldDB" id="A0A1H0V1P1"/>
<evidence type="ECO:0000313" key="2">
    <source>
        <dbReference type="EMBL" id="SDP72452.1"/>
    </source>
</evidence>
<accession>A0A1H0V1P1</accession>
<name>A0A1H0V1P1_9BACT</name>
<dbReference type="Pfam" id="PF08349">
    <property type="entry name" value="DUF1722"/>
    <property type="match status" value="1"/>
</dbReference>
<evidence type="ECO:0000313" key="3">
    <source>
        <dbReference type="Proteomes" id="UP000199073"/>
    </source>
</evidence>
<dbReference type="Proteomes" id="UP000199073">
    <property type="component" value="Unassembled WGS sequence"/>
</dbReference>
<feature type="domain" description="DUF1722" evidence="1">
    <location>
        <begin position="46"/>
        <end position="161"/>
    </location>
</feature>
<proteinExistence type="predicted"/>
<organism evidence="2 3">
    <name type="scientific">Desulforhopalus singaporensis</name>
    <dbReference type="NCBI Taxonomy" id="91360"/>
    <lineage>
        <taxon>Bacteria</taxon>
        <taxon>Pseudomonadati</taxon>
        <taxon>Thermodesulfobacteriota</taxon>
        <taxon>Desulfobulbia</taxon>
        <taxon>Desulfobulbales</taxon>
        <taxon>Desulfocapsaceae</taxon>
        <taxon>Desulforhopalus</taxon>
    </lineage>
</organism>
<dbReference type="InterPro" id="IPR013560">
    <property type="entry name" value="DUF1722"/>
</dbReference>
<keyword evidence="3" id="KW-1185">Reference proteome</keyword>
<dbReference type="PANTHER" id="PTHR30087">
    <property type="entry name" value="INNER MEMBRANE PROTEIN"/>
    <property type="match status" value="1"/>
</dbReference>
<sequence length="170" mass="20235">MEEEGRQHDIILRKNFIESVFVYKRWRTVADNFTPARLVTFHTEHKLLLRAHSEKHYRILGRITAGAGTLNPDEFLYAYQENLMSCMRLKPTVQKHVNVLMHIMGHFKKQLSKDEKQELLEVIDSFKNQHIPLIVPIALLNHYVRKYDEYLAKQHYLNPHPTELKLRNHA</sequence>
<dbReference type="EMBL" id="FNJI01000039">
    <property type="protein sequence ID" value="SDP72452.1"/>
    <property type="molecule type" value="Genomic_DNA"/>
</dbReference>